<reference evidence="1 2" key="1">
    <citation type="submission" date="2014-06" db="EMBL/GenBank/DDBJ databases">
        <title>Evolutionary Origins and Diversification of the Mycorrhizal Mutualists.</title>
        <authorList>
            <consortium name="DOE Joint Genome Institute"/>
            <consortium name="Mycorrhizal Genomics Consortium"/>
            <person name="Kohler A."/>
            <person name="Kuo A."/>
            <person name="Nagy L.G."/>
            <person name="Floudas D."/>
            <person name="Copeland A."/>
            <person name="Barry K.W."/>
            <person name="Cichocki N."/>
            <person name="Veneault-Fourrey C."/>
            <person name="LaButti K."/>
            <person name="Lindquist E.A."/>
            <person name="Lipzen A."/>
            <person name="Lundell T."/>
            <person name="Morin E."/>
            <person name="Murat C."/>
            <person name="Riley R."/>
            <person name="Ohm R."/>
            <person name="Sun H."/>
            <person name="Tunlid A."/>
            <person name="Henrissat B."/>
            <person name="Grigoriev I.V."/>
            <person name="Hibbett D.S."/>
            <person name="Martin F."/>
        </authorList>
    </citation>
    <scope>NUCLEOTIDE SEQUENCE [LARGE SCALE GENOMIC DNA]</scope>
    <source>
        <strain evidence="1 2">SS14</strain>
    </source>
</reference>
<evidence type="ECO:0000313" key="1">
    <source>
        <dbReference type="EMBL" id="KIJ22692.1"/>
    </source>
</evidence>
<organism evidence="1 2">
    <name type="scientific">Sphaerobolus stellatus (strain SS14)</name>
    <dbReference type="NCBI Taxonomy" id="990650"/>
    <lineage>
        <taxon>Eukaryota</taxon>
        <taxon>Fungi</taxon>
        <taxon>Dikarya</taxon>
        <taxon>Basidiomycota</taxon>
        <taxon>Agaricomycotina</taxon>
        <taxon>Agaricomycetes</taxon>
        <taxon>Phallomycetidae</taxon>
        <taxon>Geastrales</taxon>
        <taxon>Sphaerobolaceae</taxon>
        <taxon>Sphaerobolus</taxon>
    </lineage>
</organism>
<dbReference type="OrthoDB" id="94039at2759"/>
<dbReference type="SUPFAM" id="SSF53474">
    <property type="entry name" value="alpha/beta-Hydrolases"/>
    <property type="match status" value="1"/>
</dbReference>
<accession>A0A0C9U105</accession>
<dbReference type="InterPro" id="IPR029058">
    <property type="entry name" value="AB_hydrolase_fold"/>
</dbReference>
<dbReference type="EMBL" id="KN838008">
    <property type="protein sequence ID" value="KIJ22692.1"/>
    <property type="molecule type" value="Genomic_DNA"/>
</dbReference>
<keyword evidence="2" id="KW-1185">Reference proteome</keyword>
<dbReference type="AlphaFoldDB" id="A0A0C9U105"/>
<dbReference type="HOGENOM" id="CLU_117301_0_0_1"/>
<dbReference type="Proteomes" id="UP000054279">
    <property type="component" value="Unassembled WGS sequence"/>
</dbReference>
<dbReference type="Gene3D" id="3.40.50.1820">
    <property type="entry name" value="alpha/beta hydrolase"/>
    <property type="match status" value="1"/>
</dbReference>
<name>A0A0C9U105_SPHS4</name>
<proteinExistence type="predicted"/>
<gene>
    <name evidence="1" type="ORF">M422DRAFT_276845</name>
</gene>
<evidence type="ECO:0000313" key="2">
    <source>
        <dbReference type="Proteomes" id="UP000054279"/>
    </source>
</evidence>
<protein>
    <recommendedName>
        <fullName evidence="3">AB hydrolase-1 domain-containing protein</fullName>
    </recommendedName>
</protein>
<sequence>MAAQRRSTWNSQEEAAAGFKKSPFFAAWDPTVLDKYIQYAIAPNPGGPEGSVMLKMSGVQECIVFLDHPTSHETWFLLPRLNPRIDLFYILSGKDTSVVGGERASRETVWRRRGKVSNVVLPVGHLIPQEAPEEFAKLVVDFLVQKYVNISKAAV</sequence>
<evidence type="ECO:0008006" key="3">
    <source>
        <dbReference type="Google" id="ProtNLM"/>
    </source>
</evidence>